<evidence type="ECO:0000313" key="2">
    <source>
        <dbReference type="Proteomes" id="UP000634476"/>
    </source>
</evidence>
<sequence>MEVVDQWTGQLAGALQKALRLTNEGFAGELGTAVRTVAKWNAEPELVPVPEIQRALDTLLCRAPEDARARFARIAATESMSPDEAVRSRRLLTSVGGAPSSEAERRLADDRNITAALQWLDKQTGGSPGRSRKAVAERLASIDPCELQDRGRRRILISREQIANALTEYYATGLGEHQPYSTQVDGQSVATSVLVRKQWLDLGLDLAEGDRLRLDDDPEAVVSVVVDELGADAATQRLAETLITNARIINSPLYRLTGIDVSHEAIEGTVGVTDFVSYALTMDLLEAELIDALAEGRPMVPGSLPLRDRYLPDVNTVVNVDRRLCAGGALALFAVARPGSRARRGTPDYLLLIQERSGHVLNSARRLAVIPKAFHEPLVDYADDTQLAATLEREMEEELFGRDDVDSTEGGLVDADPMHPTRLSEPMRWLYDRAGGSHWRMECTGFGLNLVSGNFEFASLIVIEDEEWWTRYGGRIRANWESHGLRRYSTLDRSVLKSLTLDPAWSNEGLFALTHGLRRLADIDDQRVNLPTIE</sequence>
<protein>
    <submittedName>
        <fullName evidence="1">Uncharacterized protein</fullName>
    </submittedName>
</protein>
<dbReference type="RefSeq" id="WP_203876138.1">
    <property type="nucleotide sequence ID" value="NZ_BOOK01000027.1"/>
</dbReference>
<organism evidence="1 2">
    <name type="scientific">Planobispora takensis</name>
    <dbReference type="NCBI Taxonomy" id="1367882"/>
    <lineage>
        <taxon>Bacteria</taxon>
        <taxon>Bacillati</taxon>
        <taxon>Actinomycetota</taxon>
        <taxon>Actinomycetes</taxon>
        <taxon>Streptosporangiales</taxon>
        <taxon>Streptosporangiaceae</taxon>
        <taxon>Planobispora</taxon>
    </lineage>
</organism>
<keyword evidence="2" id="KW-1185">Reference proteome</keyword>
<proteinExistence type="predicted"/>
<dbReference type="AlphaFoldDB" id="A0A8J3SYT9"/>
<dbReference type="EMBL" id="BOOK01000027">
    <property type="protein sequence ID" value="GII01767.1"/>
    <property type="molecule type" value="Genomic_DNA"/>
</dbReference>
<comment type="caution">
    <text evidence="1">The sequence shown here is derived from an EMBL/GenBank/DDBJ whole genome shotgun (WGS) entry which is preliminary data.</text>
</comment>
<evidence type="ECO:0000313" key="1">
    <source>
        <dbReference type="EMBL" id="GII01767.1"/>
    </source>
</evidence>
<gene>
    <name evidence="1" type="ORF">Pta02_37750</name>
</gene>
<name>A0A8J3SYT9_9ACTN</name>
<accession>A0A8J3SYT9</accession>
<dbReference type="Proteomes" id="UP000634476">
    <property type="component" value="Unassembled WGS sequence"/>
</dbReference>
<reference evidence="1" key="1">
    <citation type="submission" date="2021-01" db="EMBL/GenBank/DDBJ databases">
        <title>Whole genome shotgun sequence of Planobispora takensis NBRC 109077.</title>
        <authorList>
            <person name="Komaki H."/>
            <person name="Tamura T."/>
        </authorList>
    </citation>
    <scope>NUCLEOTIDE SEQUENCE</scope>
    <source>
        <strain evidence="1">NBRC 109077</strain>
    </source>
</reference>